<name>A0A8J2JSE9_9HEXA</name>
<dbReference type="AlphaFoldDB" id="A0A8J2JSE9"/>
<sequence>SGRAGTGKHLRAAGGYGPKISHGILIFAGRLVAYSAG</sequence>
<dbReference type="Proteomes" id="UP000708208">
    <property type="component" value="Unassembled WGS sequence"/>
</dbReference>
<proteinExistence type="predicted"/>
<evidence type="ECO:0000313" key="1">
    <source>
        <dbReference type="EMBL" id="CAG7726443.1"/>
    </source>
</evidence>
<evidence type="ECO:0000313" key="2">
    <source>
        <dbReference type="Proteomes" id="UP000708208"/>
    </source>
</evidence>
<accession>A0A8J2JSE9</accession>
<comment type="caution">
    <text evidence="1">The sequence shown here is derived from an EMBL/GenBank/DDBJ whole genome shotgun (WGS) entry which is preliminary data.</text>
</comment>
<feature type="non-terminal residue" evidence="1">
    <location>
        <position position="1"/>
    </location>
</feature>
<organism evidence="1 2">
    <name type="scientific">Allacma fusca</name>
    <dbReference type="NCBI Taxonomy" id="39272"/>
    <lineage>
        <taxon>Eukaryota</taxon>
        <taxon>Metazoa</taxon>
        <taxon>Ecdysozoa</taxon>
        <taxon>Arthropoda</taxon>
        <taxon>Hexapoda</taxon>
        <taxon>Collembola</taxon>
        <taxon>Symphypleona</taxon>
        <taxon>Sminthuridae</taxon>
        <taxon>Allacma</taxon>
    </lineage>
</organism>
<reference evidence="1" key="1">
    <citation type="submission" date="2021-06" db="EMBL/GenBank/DDBJ databases">
        <authorList>
            <person name="Hodson N. C."/>
            <person name="Mongue J. A."/>
            <person name="Jaron S. K."/>
        </authorList>
    </citation>
    <scope>NUCLEOTIDE SEQUENCE</scope>
</reference>
<gene>
    <name evidence="1" type="ORF">AFUS01_LOCUS15356</name>
</gene>
<keyword evidence="2" id="KW-1185">Reference proteome</keyword>
<protein>
    <submittedName>
        <fullName evidence="1">Uncharacterized protein</fullName>
    </submittedName>
</protein>
<dbReference type="EMBL" id="CAJVCH010135607">
    <property type="protein sequence ID" value="CAG7726443.1"/>
    <property type="molecule type" value="Genomic_DNA"/>
</dbReference>